<organism evidence="7 8">
    <name type="scientific">Pseudenterobacter timonensis</name>
    <dbReference type="NCBI Taxonomy" id="1755099"/>
    <lineage>
        <taxon>Bacteria</taxon>
        <taxon>Pseudomonadati</taxon>
        <taxon>Pseudomonadota</taxon>
        <taxon>Gammaproteobacteria</taxon>
        <taxon>Enterobacterales</taxon>
        <taxon>Enterobacteriaceae</taxon>
        <taxon>Pseudenterobacter</taxon>
    </lineage>
</organism>
<keyword evidence="4" id="KW-0281">Fimbrium</keyword>
<keyword evidence="3 5" id="KW-0732">Signal</keyword>
<dbReference type="AlphaFoldDB" id="A0AAE4IV74"/>
<reference evidence="7" key="1">
    <citation type="submission" date="2022-12" db="EMBL/GenBank/DDBJ databases">
        <title>NDM-1 containing novel ST 2018 Pseudenterobacter timonensis.</title>
        <authorList>
            <person name="Halder G."/>
            <person name="Mandal S."/>
            <person name="Dutta S."/>
        </authorList>
    </citation>
    <scope>NUCLEOTIDE SEQUENCE</scope>
    <source>
        <strain evidence="7">CNCI147</strain>
    </source>
</reference>
<evidence type="ECO:0000256" key="5">
    <source>
        <dbReference type="SAM" id="SignalP"/>
    </source>
</evidence>
<dbReference type="GO" id="GO:0009289">
    <property type="term" value="C:pilus"/>
    <property type="evidence" value="ECO:0007669"/>
    <property type="project" value="UniProtKB-SubCell"/>
</dbReference>
<dbReference type="SUPFAM" id="SSF49401">
    <property type="entry name" value="Bacterial adhesins"/>
    <property type="match status" value="1"/>
</dbReference>
<dbReference type="PIRSF" id="PIRSF029766">
    <property type="entry name" value="UCP029766"/>
    <property type="match status" value="1"/>
</dbReference>
<dbReference type="PANTHER" id="PTHR33420">
    <property type="entry name" value="FIMBRIAL SUBUNIT ELFA-RELATED"/>
    <property type="match status" value="1"/>
</dbReference>
<comment type="similarity">
    <text evidence="2">Belongs to the fimbrial protein family.</text>
</comment>
<dbReference type="PROSITE" id="PS51257">
    <property type="entry name" value="PROKAR_LIPOPROTEIN"/>
    <property type="match status" value="1"/>
</dbReference>
<name>A0AAE4IV74_9ENTR</name>
<gene>
    <name evidence="7" type="ORF">O7047_02895</name>
</gene>
<sequence length="448" mass="46853">MKQRLFTAVLVMVGSGLSASCWATCYRITGTTTNSTSAYYTEPGKGTAAAWDGMPDQAGSTGSLPTVVNINNTTFQPNGTLLATGIVPMVGNQTYNPEQILFRCQAADVNSLYEYYATNGDSTYGGNVEVGTSYGLPQAYQTYVPGMALRATNMMTGEYYSRYWKARQLTNLDKDSQGWLLVKAKNFSNTKVELFRLSTSAGGWGAADTGIYPQSQPATYMAFKGPGFSSGLSVGADSNSQYDGWYSAWPGGVNLYHRLYIRRSASCVVNNVTPLVVFSTLSVSQLQAGAQSQKPISISFSCQTGGPASTGVTAFTSGVAANQTAMGILVNPANAATATSLGLTSGAGVTWLLSDNYGTDPSVATGVGIQITRTNGTVLNLLRTLSGAVAGGNAAGWYPLLDDATGGQVVNGVTTYSKTLNATLKAIPGQTITAGKVNATAQIIIQVQ</sequence>
<dbReference type="InterPro" id="IPR008966">
    <property type="entry name" value="Adhesion_dom_sf"/>
</dbReference>
<dbReference type="Pfam" id="PF00419">
    <property type="entry name" value="Fimbrial"/>
    <property type="match status" value="1"/>
</dbReference>
<evidence type="ECO:0000256" key="3">
    <source>
        <dbReference type="ARBA" id="ARBA00022729"/>
    </source>
</evidence>
<dbReference type="EMBL" id="JAQGEC010000002">
    <property type="protein sequence ID" value="MDR9889181.1"/>
    <property type="molecule type" value="Genomic_DNA"/>
</dbReference>
<evidence type="ECO:0000259" key="6">
    <source>
        <dbReference type="Pfam" id="PF00419"/>
    </source>
</evidence>
<evidence type="ECO:0000313" key="8">
    <source>
        <dbReference type="Proteomes" id="UP001248822"/>
    </source>
</evidence>
<dbReference type="InterPro" id="IPR036937">
    <property type="entry name" value="Adhesion_dom_fimbrial_sf"/>
</dbReference>
<comment type="caution">
    <text evidence="7">The sequence shown here is derived from an EMBL/GenBank/DDBJ whole genome shotgun (WGS) entry which is preliminary data.</text>
</comment>
<dbReference type="RefSeq" id="WP_310824528.1">
    <property type="nucleotide sequence ID" value="NZ_JAQGEC010000002.1"/>
</dbReference>
<feature type="chain" id="PRO_5041963386" evidence="5">
    <location>
        <begin position="24"/>
        <end position="448"/>
    </location>
</feature>
<evidence type="ECO:0000256" key="4">
    <source>
        <dbReference type="ARBA" id="ARBA00023263"/>
    </source>
</evidence>
<feature type="signal peptide" evidence="5">
    <location>
        <begin position="1"/>
        <end position="23"/>
    </location>
</feature>
<evidence type="ECO:0000313" key="7">
    <source>
        <dbReference type="EMBL" id="MDR9889181.1"/>
    </source>
</evidence>
<comment type="subcellular location">
    <subcellularLocation>
        <location evidence="1">Fimbrium</location>
    </subcellularLocation>
</comment>
<evidence type="ECO:0000256" key="1">
    <source>
        <dbReference type="ARBA" id="ARBA00004561"/>
    </source>
</evidence>
<feature type="domain" description="Fimbrial-type adhesion" evidence="6">
    <location>
        <begin position="259"/>
        <end position="448"/>
    </location>
</feature>
<dbReference type="Proteomes" id="UP001248822">
    <property type="component" value="Unassembled WGS sequence"/>
</dbReference>
<proteinExistence type="inferred from homology"/>
<dbReference type="Gene3D" id="2.60.40.1090">
    <property type="entry name" value="Fimbrial-type adhesion domain"/>
    <property type="match status" value="1"/>
</dbReference>
<evidence type="ECO:0000256" key="2">
    <source>
        <dbReference type="ARBA" id="ARBA00006671"/>
    </source>
</evidence>
<dbReference type="InterPro" id="IPR011228">
    <property type="entry name" value="UCP029766"/>
</dbReference>
<dbReference type="InterPro" id="IPR050263">
    <property type="entry name" value="Bact_Fimbrial_Adh_Pro"/>
</dbReference>
<dbReference type="PANTHER" id="PTHR33420:SF3">
    <property type="entry name" value="FIMBRIAL SUBUNIT ELFA"/>
    <property type="match status" value="1"/>
</dbReference>
<protein>
    <submittedName>
        <fullName evidence="7">Fimbrial protein</fullName>
    </submittedName>
</protein>
<dbReference type="InterPro" id="IPR000259">
    <property type="entry name" value="Adhesion_dom_fimbrial"/>
</dbReference>
<dbReference type="GO" id="GO:0043709">
    <property type="term" value="P:cell adhesion involved in single-species biofilm formation"/>
    <property type="evidence" value="ECO:0007669"/>
    <property type="project" value="TreeGrafter"/>
</dbReference>
<accession>A0AAE4IV74</accession>